<dbReference type="EMBL" id="WBMR01000029">
    <property type="protein sequence ID" value="KAB2382834.1"/>
    <property type="molecule type" value="Genomic_DNA"/>
</dbReference>
<evidence type="ECO:0000313" key="3">
    <source>
        <dbReference type="Proteomes" id="UP000483004"/>
    </source>
</evidence>
<proteinExistence type="predicted"/>
<feature type="region of interest" description="Disordered" evidence="1">
    <location>
        <begin position="1"/>
        <end position="23"/>
    </location>
</feature>
<feature type="compositionally biased region" description="Pro residues" evidence="1">
    <location>
        <begin position="1"/>
        <end position="15"/>
    </location>
</feature>
<protein>
    <submittedName>
        <fullName evidence="2">Uncharacterized protein</fullName>
    </submittedName>
</protein>
<comment type="caution">
    <text evidence="2">The sequence shown here is derived from an EMBL/GenBank/DDBJ whole genome shotgun (WGS) entry which is preliminary data.</text>
</comment>
<organism evidence="2 3">
    <name type="scientific">Actinomadura montaniterrae</name>
    <dbReference type="NCBI Taxonomy" id="1803903"/>
    <lineage>
        <taxon>Bacteria</taxon>
        <taxon>Bacillati</taxon>
        <taxon>Actinomycetota</taxon>
        <taxon>Actinomycetes</taxon>
        <taxon>Streptosporangiales</taxon>
        <taxon>Thermomonosporaceae</taxon>
        <taxon>Actinomadura</taxon>
    </lineage>
</organism>
<gene>
    <name evidence="2" type="ORF">F9B16_13275</name>
</gene>
<name>A0A6L3VVA0_9ACTN</name>
<evidence type="ECO:0000313" key="2">
    <source>
        <dbReference type="EMBL" id="KAB2382834.1"/>
    </source>
</evidence>
<feature type="region of interest" description="Disordered" evidence="1">
    <location>
        <begin position="43"/>
        <end position="63"/>
    </location>
</feature>
<dbReference type="Proteomes" id="UP000483004">
    <property type="component" value="Unassembled WGS sequence"/>
</dbReference>
<accession>A0A6L3VVA0</accession>
<dbReference type="AlphaFoldDB" id="A0A6L3VVA0"/>
<keyword evidence="3" id="KW-1185">Reference proteome</keyword>
<sequence length="63" mass="6379">MTPTAPAHPVPPTRGGPPEKIAMPVLPSAVPAQPGDLLVYSAVQAGRHQPRPSGDPEGLGVLP</sequence>
<dbReference type="RefSeq" id="WP_151540343.1">
    <property type="nucleotide sequence ID" value="NZ_WBMR01000029.1"/>
</dbReference>
<evidence type="ECO:0000256" key="1">
    <source>
        <dbReference type="SAM" id="MobiDB-lite"/>
    </source>
</evidence>
<reference evidence="2 3" key="1">
    <citation type="submission" date="2019-09" db="EMBL/GenBank/DDBJ databases">
        <title>Actinomadura physcomitrii sp. nov., a novel actinomycete isolated from moss [Physcomitrium sphaericum (Ludw) Fuernr].</title>
        <authorList>
            <person name="Liu C."/>
            <person name="Zhuang X."/>
        </authorList>
    </citation>
    <scope>NUCLEOTIDE SEQUENCE [LARGE SCALE GENOMIC DNA]</scope>
    <source>
        <strain evidence="2 3">CYP1-1B</strain>
    </source>
</reference>